<sequence>MPMLTIHSVICYRDRHWGFLREHGILMRLPETFGQYPDLR</sequence>
<name>N1MVH2_9SPHN</name>
<accession>N1MVH2</accession>
<comment type="caution">
    <text evidence="1">The sequence shown here is derived from an EMBL/GenBank/DDBJ whole genome shotgun (WGS) entry which is preliminary data.</text>
</comment>
<reference evidence="2" key="2">
    <citation type="submission" date="2013-04" db="EMBL/GenBank/DDBJ databases">
        <title>Bisphenol A degrading Sphingobium sp. strain BiD32.</title>
        <authorList>
            <person name="Nielsen J.L."/>
            <person name="Zhou N.A."/>
            <person name="Kjeldal H."/>
        </authorList>
    </citation>
    <scope>NUCLEOTIDE SEQUENCE [LARGE SCALE GENOMIC DNA]</scope>
    <source>
        <strain evidence="2">BiD32</strain>
    </source>
</reference>
<dbReference type="RefSeq" id="WP_006962871.1">
    <property type="nucleotide sequence ID" value="NZ_CAVK010000188.1"/>
</dbReference>
<evidence type="ECO:0000313" key="1">
    <source>
        <dbReference type="EMBL" id="CCW19313.1"/>
    </source>
</evidence>
<gene>
    <name evidence="1" type="ORF">EBBID32_36790</name>
</gene>
<keyword evidence="2" id="KW-1185">Reference proteome</keyword>
<evidence type="ECO:0000313" key="2">
    <source>
        <dbReference type="Proteomes" id="UP000013201"/>
    </source>
</evidence>
<proteinExistence type="predicted"/>
<dbReference type="AlphaFoldDB" id="N1MVH2"/>
<organism evidence="1 2">
    <name type="scientific">Sphingobium indicum BiD32</name>
    <dbReference type="NCBI Taxonomy" id="1301087"/>
    <lineage>
        <taxon>Bacteria</taxon>
        <taxon>Pseudomonadati</taxon>
        <taxon>Pseudomonadota</taxon>
        <taxon>Alphaproteobacteria</taxon>
        <taxon>Sphingomonadales</taxon>
        <taxon>Sphingomonadaceae</taxon>
        <taxon>Sphingobium</taxon>
    </lineage>
</organism>
<protein>
    <submittedName>
        <fullName evidence="1">Uncharacterized protein</fullName>
    </submittedName>
</protein>
<dbReference type="Proteomes" id="UP000013201">
    <property type="component" value="Unassembled WGS sequence"/>
</dbReference>
<reference evidence="1 2" key="1">
    <citation type="submission" date="2013-03" db="EMBL/GenBank/DDBJ databases">
        <authorList>
            <person name="Le V."/>
        </authorList>
    </citation>
    <scope>NUCLEOTIDE SEQUENCE [LARGE SCALE GENOMIC DNA]</scope>
    <source>
        <strain evidence="1 2">BiD32</strain>
    </source>
</reference>
<dbReference type="EMBL" id="CAVK010000188">
    <property type="protein sequence ID" value="CCW19313.1"/>
    <property type="molecule type" value="Genomic_DNA"/>
</dbReference>